<dbReference type="AlphaFoldDB" id="A0A7J5JEF3"/>
<evidence type="ECO:0000256" key="4">
    <source>
        <dbReference type="ARBA" id="ARBA00023172"/>
    </source>
</evidence>
<evidence type="ECO:0000259" key="6">
    <source>
        <dbReference type="PROSITE" id="PS51898"/>
    </source>
</evidence>
<dbReference type="Pfam" id="PF00589">
    <property type="entry name" value="Phage_integrase"/>
    <property type="match status" value="1"/>
</dbReference>
<name>A0A7J5JEF3_BACT4</name>
<keyword evidence="4" id="KW-0233">DNA recombination</keyword>
<dbReference type="PANTHER" id="PTHR30349:SF41">
    <property type="entry name" value="INTEGRASE_RECOMBINASE PROTEIN MJ0367-RELATED"/>
    <property type="match status" value="1"/>
</dbReference>
<dbReference type="InterPro" id="IPR010998">
    <property type="entry name" value="Integrase_recombinase_N"/>
</dbReference>
<dbReference type="GO" id="GO:0015074">
    <property type="term" value="P:DNA integration"/>
    <property type="evidence" value="ECO:0007669"/>
    <property type="project" value="UniProtKB-KW"/>
</dbReference>
<feature type="domain" description="Tyr recombinase" evidence="6">
    <location>
        <begin position="133"/>
        <end position="324"/>
    </location>
</feature>
<dbReference type="PROSITE" id="PS51898">
    <property type="entry name" value="TYR_RECOMBINASE"/>
    <property type="match status" value="1"/>
</dbReference>
<dbReference type="Proteomes" id="UP000436825">
    <property type="component" value="Unassembled WGS sequence"/>
</dbReference>
<sequence>MKKKQKSCAGISLQARHLAEYISDWINIYVPRMRGCSSHTERAYRTSLSLYVSYLEEKGYTPFTLSIECFTPEVLNNWLLWLRDNRNLKPASCNGRMGAMKCMLKYIGGRDVAFAGLYLNAKEHVKKMREEKVHIMGMTRNAVRALFAAPDTTTKLGVRDLFLMLMCYGVAGRIDEILSLKVKDLRTDVKDPYAILHGKGSKIRSVYLQSGIMKWYERYMKLFHGKTPNQEDYLFYSIVHGQRCKLTQPAVSKRMKLHADKARLTCNEVPNPMHAHLWRHTAACHWRENGINIVEIKELMGHASLTSTMVYQDVTDKQKREAIKSLENNVTQTMKKKWTMPDNRSLAAMFGINVD</sequence>
<dbReference type="PROSITE" id="PS51900">
    <property type="entry name" value="CB"/>
    <property type="match status" value="1"/>
</dbReference>
<keyword evidence="3 5" id="KW-0238">DNA-binding</keyword>
<gene>
    <name evidence="8" type="ORF">GAN75_27425</name>
</gene>
<dbReference type="InterPro" id="IPR044068">
    <property type="entry name" value="CB"/>
</dbReference>
<dbReference type="Gene3D" id="1.10.150.130">
    <property type="match status" value="1"/>
</dbReference>
<evidence type="ECO:0000256" key="3">
    <source>
        <dbReference type="ARBA" id="ARBA00023125"/>
    </source>
</evidence>
<dbReference type="RefSeq" id="WP_120172865.1">
    <property type="nucleotide sequence ID" value="NZ_CP072224.1"/>
</dbReference>
<evidence type="ECO:0000259" key="7">
    <source>
        <dbReference type="PROSITE" id="PS51900"/>
    </source>
</evidence>
<dbReference type="Gene3D" id="1.10.443.10">
    <property type="entry name" value="Intergrase catalytic core"/>
    <property type="match status" value="1"/>
</dbReference>
<protein>
    <submittedName>
        <fullName evidence="8">Tyrosine-type recombinase/integrase</fullName>
    </submittedName>
</protein>
<accession>A0A7J5JEF3</accession>
<dbReference type="PANTHER" id="PTHR30349">
    <property type="entry name" value="PHAGE INTEGRASE-RELATED"/>
    <property type="match status" value="1"/>
</dbReference>
<evidence type="ECO:0000313" key="9">
    <source>
        <dbReference type="Proteomes" id="UP000436825"/>
    </source>
</evidence>
<dbReference type="GO" id="GO:0006310">
    <property type="term" value="P:DNA recombination"/>
    <property type="evidence" value="ECO:0007669"/>
    <property type="project" value="UniProtKB-KW"/>
</dbReference>
<evidence type="ECO:0000256" key="2">
    <source>
        <dbReference type="ARBA" id="ARBA00022908"/>
    </source>
</evidence>
<organism evidence="8 9">
    <name type="scientific">Bacteroides thetaiotaomicron</name>
    <dbReference type="NCBI Taxonomy" id="818"/>
    <lineage>
        <taxon>Bacteria</taxon>
        <taxon>Pseudomonadati</taxon>
        <taxon>Bacteroidota</taxon>
        <taxon>Bacteroidia</taxon>
        <taxon>Bacteroidales</taxon>
        <taxon>Bacteroidaceae</taxon>
        <taxon>Bacteroides</taxon>
    </lineage>
</organism>
<feature type="domain" description="Core-binding (CB)" evidence="7">
    <location>
        <begin position="16"/>
        <end position="108"/>
    </location>
</feature>
<dbReference type="EMBL" id="WCRW01000049">
    <property type="protein sequence ID" value="KAB4449676.1"/>
    <property type="molecule type" value="Genomic_DNA"/>
</dbReference>
<keyword evidence="2" id="KW-0229">DNA integration</keyword>
<reference evidence="8 9" key="1">
    <citation type="journal article" date="2019" name="Nat. Med.">
        <title>A library of human gut bacterial isolates paired with longitudinal multiomics data enables mechanistic microbiome research.</title>
        <authorList>
            <person name="Poyet M."/>
            <person name="Groussin M."/>
            <person name="Gibbons S.M."/>
            <person name="Avila-Pacheco J."/>
            <person name="Jiang X."/>
            <person name="Kearney S.M."/>
            <person name="Perrotta A.R."/>
            <person name="Berdy B."/>
            <person name="Zhao S."/>
            <person name="Lieberman T.D."/>
            <person name="Swanson P.K."/>
            <person name="Smith M."/>
            <person name="Roesemann S."/>
            <person name="Alexander J.E."/>
            <person name="Rich S.A."/>
            <person name="Livny J."/>
            <person name="Vlamakis H."/>
            <person name="Clish C."/>
            <person name="Bullock K."/>
            <person name="Deik A."/>
            <person name="Scott J."/>
            <person name="Pierce K.A."/>
            <person name="Xavier R.J."/>
            <person name="Alm E.J."/>
        </authorList>
    </citation>
    <scope>NUCLEOTIDE SEQUENCE [LARGE SCALE GENOMIC DNA]</scope>
    <source>
        <strain evidence="8 9">BIOML-A160</strain>
    </source>
</reference>
<dbReference type="InterPro" id="IPR002104">
    <property type="entry name" value="Integrase_catalytic"/>
</dbReference>
<comment type="caution">
    <text evidence="8">The sequence shown here is derived from an EMBL/GenBank/DDBJ whole genome shotgun (WGS) entry which is preliminary data.</text>
</comment>
<dbReference type="SUPFAM" id="SSF56349">
    <property type="entry name" value="DNA breaking-rejoining enzymes"/>
    <property type="match status" value="1"/>
</dbReference>
<evidence type="ECO:0000256" key="1">
    <source>
        <dbReference type="ARBA" id="ARBA00008857"/>
    </source>
</evidence>
<dbReference type="InterPro" id="IPR011010">
    <property type="entry name" value="DNA_brk_join_enz"/>
</dbReference>
<comment type="similarity">
    <text evidence="1">Belongs to the 'phage' integrase family.</text>
</comment>
<dbReference type="InterPro" id="IPR050090">
    <property type="entry name" value="Tyrosine_recombinase_XerCD"/>
</dbReference>
<evidence type="ECO:0000256" key="5">
    <source>
        <dbReference type="PROSITE-ProRule" id="PRU01248"/>
    </source>
</evidence>
<proteinExistence type="inferred from homology"/>
<evidence type="ECO:0000313" key="8">
    <source>
        <dbReference type="EMBL" id="KAB4449676.1"/>
    </source>
</evidence>
<dbReference type="GO" id="GO:0003677">
    <property type="term" value="F:DNA binding"/>
    <property type="evidence" value="ECO:0007669"/>
    <property type="project" value="UniProtKB-UniRule"/>
</dbReference>
<dbReference type="InterPro" id="IPR013762">
    <property type="entry name" value="Integrase-like_cat_sf"/>
</dbReference>